<evidence type="ECO:0000256" key="4">
    <source>
        <dbReference type="ARBA" id="ARBA00022989"/>
    </source>
</evidence>
<comment type="subcellular location">
    <subcellularLocation>
        <location evidence="1">Endomembrane system</location>
        <topology evidence="1">Multi-pass membrane protein</topology>
    </subcellularLocation>
    <subcellularLocation>
        <location evidence="6">Membrane</location>
        <topology evidence="6">Multi-pass membrane protein</topology>
    </subcellularLocation>
</comment>
<comment type="similarity">
    <text evidence="2">Belongs to the complex I subunit 4 family.</text>
</comment>
<feature type="transmembrane region" description="Helical" evidence="7">
    <location>
        <begin position="87"/>
        <end position="111"/>
    </location>
</feature>
<sequence length="565" mass="62698">MLSFIVLLPLLVCATLLFMPHHQVKLFKIATLFTTAAQLLASCWAYFKFETGKKTVTISQEAAYQLVEKLEWIRLDLGSFGQLSIDYFIGVDGVSISMILLSAIVMFMGAIASWNIQQKQKGYFLLYLLLSSSVPGCFVALDFFLFYLFFEFMLLPMYFLIGIWGGVRREYASIKFFIYTLVGSLFILVVMIALYNATIDPAKTAVQLKLANETSQVTPEMVANVQQQLASNGIAAKDQVHTFSMLHMMDQSNYVANAAIGVKSSASWWGYSLRFWAFLALFIGFAIKLPVVPVHTWLPDAHVEAPTAISVVLAGILLKVGGYGLIRIAYSIFPDMALSFAVITGFLGMLSIIYGALNALAMTDLKKMIAYSSVSHMGFVLIGLASFTAEGINGAVFQMFSHGILSALLFLLVGVLYDRTHDRSIGNYRGLLSKMPYYGVFVMIGFFASLGLPGFSGFIGELFTILGGFASPYLPVWIVVVSTFGIVLGAAYFLWTLQRMFLGKYWVKNDLEWSPQLQNLTPREWVMLVSLSLIALITGIFPGLLFQPLTDTVNELVNHLTTFMK</sequence>
<feature type="transmembrane region" description="Helical" evidence="7">
    <location>
        <begin position="123"/>
        <end position="141"/>
    </location>
</feature>
<feature type="transmembrane region" description="Helical" evidence="7">
    <location>
        <begin position="369"/>
        <end position="389"/>
    </location>
</feature>
<reference evidence="9 10" key="1">
    <citation type="submission" date="2007-01" db="EMBL/GenBank/DDBJ databases">
        <authorList>
            <person name="Haygood M."/>
            <person name="Podell S."/>
            <person name="Anderson C."/>
            <person name="Hopkinson B."/>
            <person name="Roe K."/>
            <person name="Barbeau K."/>
            <person name="Gaasterland T."/>
            <person name="Ferriera S."/>
            <person name="Johnson J."/>
            <person name="Kravitz S."/>
            <person name="Beeson K."/>
            <person name="Sutton G."/>
            <person name="Rogers Y.-H."/>
            <person name="Friedman R."/>
            <person name="Frazier M."/>
            <person name="Venter J.C."/>
        </authorList>
    </citation>
    <scope>NUCLEOTIDE SEQUENCE [LARGE SCALE GENOMIC DNA]</scope>
    <source>
        <strain evidence="9 10">ATCC 23134</strain>
    </source>
</reference>
<feature type="transmembrane region" description="Helical" evidence="7">
    <location>
        <begin position="395"/>
        <end position="417"/>
    </location>
</feature>
<dbReference type="Pfam" id="PF00361">
    <property type="entry name" value="Proton_antipo_M"/>
    <property type="match status" value="1"/>
</dbReference>
<evidence type="ECO:0000256" key="1">
    <source>
        <dbReference type="ARBA" id="ARBA00004127"/>
    </source>
</evidence>
<keyword evidence="4 7" id="KW-1133">Transmembrane helix</keyword>
<dbReference type="GO" id="GO:0015990">
    <property type="term" value="P:electron transport coupled proton transport"/>
    <property type="evidence" value="ECO:0007669"/>
    <property type="project" value="TreeGrafter"/>
</dbReference>
<feature type="transmembrane region" description="Helical" evidence="7">
    <location>
        <begin position="275"/>
        <end position="298"/>
    </location>
</feature>
<dbReference type="PRINTS" id="PR01437">
    <property type="entry name" value="NUOXDRDTASE4"/>
</dbReference>
<feature type="transmembrane region" description="Helical" evidence="7">
    <location>
        <begin position="437"/>
        <end position="456"/>
    </location>
</feature>
<dbReference type="PANTHER" id="PTHR43507">
    <property type="entry name" value="NADH-UBIQUINONE OXIDOREDUCTASE CHAIN 4"/>
    <property type="match status" value="1"/>
</dbReference>
<comment type="caution">
    <text evidence="9">The sequence shown here is derived from an EMBL/GenBank/DDBJ whole genome shotgun (WGS) entry which is preliminary data.</text>
</comment>
<evidence type="ECO:0000256" key="2">
    <source>
        <dbReference type="ARBA" id="ARBA00009025"/>
    </source>
</evidence>
<evidence type="ECO:0000256" key="3">
    <source>
        <dbReference type="ARBA" id="ARBA00022692"/>
    </source>
</evidence>
<dbReference type="GO" id="GO:0016020">
    <property type="term" value="C:membrane"/>
    <property type="evidence" value="ECO:0007669"/>
    <property type="project" value="UniProtKB-SubCell"/>
</dbReference>
<feature type="transmembrane region" description="Helical" evidence="7">
    <location>
        <begin position="336"/>
        <end position="357"/>
    </location>
</feature>
<dbReference type="NCBIfam" id="TIGR01972">
    <property type="entry name" value="NDH_I_M"/>
    <property type="match status" value="1"/>
</dbReference>
<keyword evidence="10" id="KW-1185">Reference proteome</keyword>
<feature type="transmembrane region" description="Helical" evidence="7">
    <location>
        <begin position="476"/>
        <end position="495"/>
    </location>
</feature>
<protein>
    <submittedName>
        <fullName evidence="9">NADH-quinone oxidoreductase chain 13</fullName>
        <ecNumber evidence="9">1.6.99.5</ecNumber>
    </submittedName>
</protein>
<gene>
    <name evidence="9" type="ORF">M23134_02086</name>
</gene>
<dbReference type="eggNOG" id="COG1008">
    <property type="taxonomic scope" value="Bacteria"/>
</dbReference>
<dbReference type="Proteomes" id="UP000004095">
    <property type="component" value="Unassembled WGS sequence"/>
</dbReference>
<dbReference type="GO" id="GO:0003954">
    <property type="term" value="F:NADH dehydrogenase activity"/>
    <property type="evidence" value="ECO:0007669"/>
    <property type="project" value="TreeGrafter"/>
</dbReference>
<accession>A1ZCQ5</accession>
<evidence type="ECO:0000259" key="8">
    <source>
        <dbReference type="Pfam" id="PF00361"/>
    </source>
</evidence>
<dbReference type="EMBL" id="AAWS01000001">
    <property type="protein sequence ID" value="EAY32057.1"/>
    <property type="molecule type" value="Genomic_DNA"/>
</dbReference>
<evidence type="ECO:0000256" key="7">
    <source>
        <dbReference type="SAM" id="Phobius"/>
    </source>
</evidence>
<evidence type="ECO:0000256" key="5">
    <source>
        <dbReference type="ARBA" id="ARBA00023136"/>
    </source>
</evidence>
<feature type="transmembrane region" description="Helical" evidence="7">
    <location>
        <begin position="147"/>
        <end position="164"/>
    </location>
</feature>
<feature type="transmembrane region" description="Helical" evidence="7">
    <location>
        <begin position="310"/>
        <end position="330"/>
    </location>
</feature>
<feature type="domain" description="NADH:quinone oxidoreductase/Mrp antiporter transmembrane" evidence="8">
    <location>
        <begin position="140"/>
        <end position="486"/>
    </location>
</feature>
<evidence type="ECO:0000313" key="9">
    <source>
        <dbReference type="EMBL" id="EAY32057.1"/>
    </source>
</evidence>
<name>A1ZCQ5_MICM2</name>
<dbReference type="GO" id="GO:0042773">
    <property type="term" value="P:ATP synthesis coupled electron transport"/>
    <property type="evidence" value="ECO:0007669"/>
    <property type="project" value="InterPro"/>
</dbReference>
<dbReference type="InterPro" id="IPR010227">
    <property type="entry name" value="NADH_Q_OxRdtase_chainM/4"/>
</dbReference>
<dbReference type="InterPro" id="IPR001750">
    <property type="entry name" value="ND/Mrp_TM"/>
</dbReference>
<dbReference type="GO" id="GO:0048039">
    <property type="term" value="F:ubiquinone binding"/>
    <property type="evidence" value="ECO:0007669"/>
    <property type="project" value="TreeGrafter"/>
</dbReference>
<keyword evidence="5 7" id="KW-0472">Membrane</keyword>
<evidence type="ECO:0000313" key="10">
    <source>
        <dbReference type="Proteomes" id="UP000004095"/>
    </source>
</evidence>
<keyword evidence="9" id="KW-0560">Oxidoreductase</keyword>
<dbReference type="EC" id="1.6.99.5" evidence="9"/>
<dbReference type="AlphaFoldDB" id="A1ZCQ5"/>
<dbReference type="PANTHER" id="PTHR43507:SF1">
    <property type="entry name" value="NADH-UBIQUINONE OXIDOREDUCTASE CHAIN 4"/>
    <property type="match status" value="1"/>
</dbReference>
<dbReference type="GO" id="GO:0008137">
    <property type="term" value="F:NADH dehydrogenase (ubiquinone) activity"/>
    <property type="evidence" value="ECO:0007669"/>
    <property type="project" value="InterPro"/>
</dbReference>
<dbReference type="RefSeq" id="WP_002692996.1">
    <property type="nucleotide sequence ID" value="NZ_AAWS01000001.1"/>
</dbReference>
<organism evidence="9 10">
    <name type="scientific">Microscilla marina ATCC 23134</name>
    <dbReference type="NCBI Taxonomy" id="313606"/>
    <lineage>
        <taxon>Bacteria</taxon>
        <taxon>Pseudomonadati</taxon>
        <taxon>Bacteroidota</taxon>
        <taxon>Cytophagia</taxon>
        <taxon>Cytophagales</taxon>
        <taxon>Microscillaceae</taxon>
        <taxon>Microscilla</taxon>
    </lineage>
</organism>
<proteinExistence type="inferred from homology"/>
<evidence type="ECO:0000256" key="6">
    <source>
        <dbReference type="RuleBase" id="RU000320"/>
    </source>
</evidence>
<keyword evidence="3 6" id="KW-0812">Transmembrane</keyword>
<feature type="transmembrane region" description="Helical" evidence="7">
    <location>
        <begin position="176"/>
        <end position="195"/>
    </location>
</feature>
<dbReference type="GO" id="GO:0012505">
    <property type="term" value="C:endomembrane system"/>
    <property type="evidence" value="ECO:0007669"/>
    <property type="project" value="UniProtKB-SubCell"/>
</dbReference>
<feature type="transmembrane region" description="Helical" evidence="7">
    <location>
        <begin position="525"/>
        <end position="546"/>
    </location>
</feature>
<dbReference type="InterPro" id="IPR003918">
    <property type="entry name" value="NADH_UbQ_OxRdtase"/>
</dbReference>